<protein>
    <submittedName>
        <fullName evidence="2">Uncharacterized protein</fullName>
    </submittedName>
</protein>
<accession>A0A4Y2D9B2</accession>
<feature type="compositionally biased region" description="Polar residues" evidence="1">
    <location>
        <begin position="23"/>
        <end position="32"/>
    </location>
</feature>
<feature type="compositionally biased region" description="Basic and acidic residues" evidence="1">
    <location>
        <begin position="35"/>
        <end position="55"/>
    </location>
</feature>
<feature type="region of interest" description="Disordered" evidence="1">
    <location>
        <begin position="22"/>
        <end position="55"/>
    </location>
</feature>
<comment type="caution">
    <text evidence="2">The sequence shown here is derived from an EMBL/GenBank/DDBJ whole genome shotgun (WGS) entry which is preliminary data.</text>
</comment>
<reference evidence="2 3" key="1">
    <citation type="journal article" date="2019" name="Sci. Rep.">
        <title>Orb-weaving spider Araneus ventricosus genome elucidates the spidroin gene catalogue.</title>
        <authorList>
            <person name="Kono N."/>
            <person name="Nakamura H."/>
            <person name="Ohtoshi R."/>
            <person name="Moran D.A.P."/>
            <person name="Shinohara A."/>
            <person name="Yoshida Y."/>
            <person name="Fujiwara M."/>
            <person name="Mori M."/>
            <person name="Tomita M."/>
            <person name="Arakawa K."/>
        </authorList>
    </citation>
    <scope>NUCLEOTIDE SEQUENCE [LARGE SCALE GENOMIC DNA]</scope>
</reference>
<dbReference type="EMBL" id="BGPR01000327">
    <property type="protein sequence ID" value="GBM13392.1"/>
    <property type="molecule type" value="Genomic_DNA"/>
</dbReference>
<sequence length="109" mass="12396">MKEVMSNFILSCSYMKVIKKPSNRQPGKSYTQAAADKKRKEGKTEEKEREAKTDEVTDLADLKDSLKALKEVEILLQEFPTLLEAARLCRHAKTKQEKALIVLIARMGD</sequence>
<evidence type="ECO:0000256" key="1">
    <source>
        <dbReference type="SAM" id="MobiDB-lite"/>
    </source>
</evidence>
<organism evidence="2 3">
    <name type="scientific">Araneus ventricosus</name>
    <name type="common">Orbweaver spider</name>
    <name type="synonym">Epeira ventricosa</name>
    <dbReference type="NCBI Taxonomy" id="182803"/>
    <lineage>
        <taxon>Eukaryota</taxon>
        <taxon>Metazoa</taxon>
        <taxon>Ecdysozoa</taxon>
        <taxon>Arthropoda</taxon>
        <taxon>Chelicerata</taxon>
        <taxon>Arachnida</taxon>
        <taxon>Araneae</taxon>
        <taxon>Araneomorphae</taxon>
        <taxon>Entelegynae</taxon>
        <taxon>Araneoidea</taxon>
        <taxon>Araneidae</taxon>
        <taxon>Araneus</taxon>
    </lineage>
</organism>
<evidence type="ECO:0000313" key="2">
    <source>
        <dbReference type="EMBL" id="GBM13392.1"/>
    </source>
</evidence>
<evidence type="ECO:0000313" key="3">
    <source>
        <dbReference type="Proteomes" id="UP000499080"/>
    </source>
</evidence>
<name>A0A4Y2D9B2_ARAVE</name>
<keyword evidence="3" id="KW-1185">Reference proteome</keyword>
<proteinExistence type="predicted"/>
<dbReference type="Proteomes" id="UP000499080">
    <property type="component" value="Unassembled WGS sequence"/>
</dbReference>
<gene>
    <name evidence="2" type="ORF">AVEN_54403_1</name>
</gene>
<dbReference type="AlphaFoldDB" id="A0A4Y2D9B2"/>